<dbReference type="Pfam" id="PF03227">
    <property type="entry name" value="GILT"/>
    <property type="match status" value="1"/>
</dbReference>
<name>A0AA40C047_9PEZI</name>
<dbReference type="Proteomes" id="UP001175000">
    <property type="component" value="Unassembled WGS sequence"/>
</dbReference>
<gene>
    <name evidence="6" type="ORF">B0T14DRAFT_412592</name>
</gene>
<evidence type="ECO:0000313" key="7">
    <source>
        <dbReference type="Proteomes" id="UP001175000"/>
    </source>
</evidence>
<evidence type="ECO:0000256" key="5">
    <source>
        <dbReference type="ARBA" id="ARBA00023180"/>
    </source>
</evidence>
<feature type="non-terminal residue" evidence="6">
    <location>
        <position position="1"/>
    </location>
</feature>
<dbReference type="GO" id="GO:0016671">
    <property type="term" value="F:oxidoreductase activity, acting on a sulfur group of donors, disulfide as acceptor"/>
    <property type="evidence" value="ECO:0007669"/>
    <property type="project" value="InterPro"/>
</dbReference>
<accession>A0AA40C047</accession>
<keyword evidence="7" id="KW-1185">Reference proteome</keyword>
<keyword evidence="5" id="KW-0325">Glycoprotein</keyword>
<comment type="subcellular location">
    <subcellularLocation>
        <location evidence="1">Secreted</location>
    </subcellularLocation>
</comment>
<dbReference type="AlphaFoldDB" id="A0AA40C047"/>
<dbReference type="PANTHER" id="PTHR13234">
    <property type="entry name" value="GAMMA-INTERFERON INDUCIBLE LYSOSOMAL THIOL REDUCTASE GILT"/>
    <property type="match status" value="1"/>
</dbReference>
<reference evidence="6" key="1">
    <citation type="submission" date="2023-06" db="EMBL/GenBank/DDBJ databases">
        <title>Genome-scale phylogeny and comparative genomics of the fungal order Sordariales.</title>
        <authorList>
            <consortium name="Lawrence Berkeley National Laboratory"/>
            <person name="Hensen N."/>
            <person name="Bonometti L."/>
            <person name="Westerberg I."/>
            <person name="Brannstrom I.O."/>
            <person name="Guillou S."/>
            <person name="Cros-Aarteil S."/>
            <person name="Calhoun S."/>
            <person name="Haridas S."/>
            <person name="Kuo A."/>
            <person name="Mondo S."/>
            <person name="Pangilinan J."/>
            <person name="Riley R."/>
            <person name="Labutti K."/>
            <person name="Andreopoulos B."/>
            <person name="Lipzen A."/>
            <person name="Chen C."/>
            <person name="Yanf M."/>
            <person name="Daum C."/>
            <person name="Ng V."/>
            <person name="Clum A."/>
            <person name="Steindorff A."/>
            <person name="Ohm R."/>
            <person name="Martin F."/>
            <person name="Silar P."/>
            <person name="Natvig D."/>
            <person name="Lalanne C."/>
            <person name="Gautier V."/>
            <person name="Ament-Velasquez S.L."/>
            <person name="Kruys A."/>
            <person name="Hutchinson M.I."/>
            <person name="Powell A.J."/>
            <person name="Barry K."/>
            <person name="Miller A.N."/>
            <person name="Grigoriev I.V."/>
            <person name="Debuchy R."/>
            <person name="Gladieux P."/>
            <person name="Thoren M.H."/>
            <person name="Johannesson H."/>
        </authorList>
    </citation>
    <scope>NUCLEOTIDE SEQUENCE</scope>
    <source>
        <strain evidence="6">CBS 606.72</strain>
    </source>
</reference>
<keyword evidence="3" id="KW-0964">Secreted</keyword>
<evidence type="ECO:0000256" key="4">
    <source>
        <dbReference type="ARBA" id="ARBA00022729"/>
    </source>
</evidence>
<dbReference type="InterPro" id="IPR004911">
    <property type="entry name" value="Interferon-induced_GILT"/>
</dbReference>
<feature type="non-terminal residue" evidence="6">
    <location>
        <position position="180"/>
    </location>
</feature>
<organism evidence="6 7">
    <name type="scientific">Immersiella caudata</name>
    <dbReference type="NCBI Taxonomy" id="314043"/>
    <lineage>
        <taxon>Eukaryota</taxon>
        <taxon>Fungi</taxon>
        <taxon>Dikarya</taxon>
        <taxon>Ascomycota</taxon>
        <taxon>Pezizomycotina</taxon>
        <taxon>Sordariomycetes</taxon>
        <taxon>Sordariomycetidae</taxon>
        <taxon>Sordariales</taxon>
        <taxon>Lasiosphaeriaceae</taxon>
        <taxon>Immersiella</taxon>
    </lineage>
</organism>
<evidence type="ECO:0000313" key="6">
    <source>
        <dbReference type="EMBL" id="KAK0619925.1"/>
    </source>
</evidence>
<sequence length="180" mass="20099">IPLEAHIMSKCPDARDCLRDLILPTMQKAHDKVNFTLSFIGRPTDNDGVACKHGPEECLGNIIELCAQELYPDPKSFLGFTMCMTRDYRHIPQRSLVEDCALEHALDFGELNRCATKDDGGYGVGMLRNSVRRSSEAGVTKSCTVRLDNEIYCVRDDGQWKDCPSGANVNDLLVAIEKLY</sequence>
<evidence type="ECO:0000256" key="2">
    <source>
        <dbReference type="ARBA" id="ARBA00005679"/>
    </source>
</evidence>
<evidence type="ECO:0000256" key="3">
    <source>
        <dbReference type="ARBA" id="ARBA00022525"/>
    </source>
</evidence>
<protein>
    <recommendedName>
        <fullName evidence="8">Gamma interferon inducible lysosomal thiol reductase</fullName>
    </recommendedName>
</protein>
<evidence type="ECO:0000256" key="1">
    <source>
        <dbReference type="ARBA" id="ARBA00004613"/>
    </source>
</evidence>
<comment type="similarity">
    <text evidence="2">Belongs to the GILT family.</text>
</comment>
<evidence type="ECO:0008006" key="8">
    <source>
        <dbReference type="Google" id="ProtNLM"/>
    </source>
</evidence>
<dbReference type="PANTHER" id="PTHR13234:SF8">
    <property type="entry name" value="GAMMA-INTERFERON-INDUCIBLE LYSOSOMAL THIOL REDUCTASE"/>
    <property type="match status" value="1"/>
</dbReference>
<dbReference type="GO" id="GO:0005576">
    <property type="term" value="C:extracellular region"/>
    <property type="evidence" value="ECO:0007669"/>
    <property type="project" value="UniProtKB-SubCell"/>
</dbReference>
<dbReference type="EMBL" id="JAULSU010000004">
    <property type="protein sequence ID" value="KAK0619925.1"/>
    <property type="molecule type" value="Genomic_DNA"/>
</dbReference>
<comment type="caution">
    <text evidence="6">The sequence shown here is derived from an EMBL/GenBank/DDBJ whole genome shotgun (WGS) entry which is preliminary data.</text>
</comment>
<proteinExistence type="inferred from homology"/>
<keyword evidence="4" id="KW-0732">Signal</keyword>